<sequence length="267" mass="29977">MFKPYKYEKKEYRSVINLPRQLGFLTKESPVAVLLLATGVLIIFVKVLLPVVKIQADSEDNIPIISPIVSSNSANLNSANTNNDEFTFTELSGGFRDNSEYIEMDGILVKKEIEVSEKKVPDFFYISIPKLDIENAKVITNSTNLDPKDALGHYNGSCLPDEGCNAFIFGHSTFKSAKNKYKEGDYTAIFAKLDELEYGDEFYINYDGREYRYLVALSKVQRPENVNPLESPLPKSLGKHEGTVELFTCTPSGTTKYRLSVIGKLVE</sequence>
<accession>A0A2M8ELC5</accession>
<dbReference type="GO" id="GO:0016787">
    <property type="term" value="F:hydrolase activity"/>
    <property type="evidence" value="ECO:0007669"/>
    <property type="project" value="UniProtKB-KW"/>
</dbReference>
<keyword evidence="2" id="KW-0472">Membrane</keyword>
<dbReference type="NCBIfam" id="TIGR01076">
    <property type="entry name" value="sortase_fam"/>
    <property type="match status" value="1"/>
</dbReference>
<proteinExistence type="predicted"/>
<keyword evidence="2" id="KW-0812">Transmembrane</keyword>
<evidence type="ECO:0000256" key="2">
    <source>
        <dbReference type="SAM" id="Phobius"/>
    </source>
</evidence>
<dbReference type="Gene3D" id="2.40.260.10">
    <property type="entry name" value="Sortase"/>
    <property type="match status" value="1"/>
</dbReference>
<comment type="caution">
    <text evidence="3">The sequence shown here is derived from an EMBL/GenBank/DDBJ whole genome shotgun (WGS) entry which is preliminary data.</text>
</comment>
<evidence type="ECO:0000313" key="4">
    <source>
        <dbReference type="Proteomes" id="UP000229756"/>
    </source>
</evidence>
<evidence type="ECO:0000256" key="1">
    <source>
        <dbReference type="ARBA" id="ARBA00022801"/>
    </source>
</evidence>
<dbReference type="InterPro" id="IPR005754">
    <property type="entry name" value="Sortase"/>
</dbReference>
<keyword evidence="2" id="KW-1133">Transmembrane helix</keyword>
<dbReference type="AlphaFoldDB" id="A0A2M8ELC5"/>
<gene>
    <name evidence="3" type="ORF">CO058_02960</name>
</gene>
<dbReference type="InterPro" id="IPR023365">
    <property type="entry name" value="Sortase_dom-sf"/>
</dbReference>
<protein>
    <recommendedName>
        <fullName evidence="5">Sortase</fullName>
    </recommendedName>
</protein>
<evidence type="ECO:0000313" key="3">
    <source>
        <dbReference type="EMBL" id="PJC23542.1"/>
    </source>
</evidence>
<evidence type="ECO:0008006" key="5">
    <source>
        <dbReference type="Google" id="ProtNLM"/>
    </source>
</evidence>
<dbReference type="Pfam" id="PF04203">
    <property type="entry name" value="Sortase"/>
    <property type="match status" value="1"/>
</dbReference>
<name>A0A2M8ELC5_UNCKA</name>
<feature type="transmembrane region" description="Helical" evidence="2">
    <location>
        <begin position="31"/>
        <end position="52"/>
    </location>
</feature>
<organism evidence="3 4">
    <name type="scientific">candidate division WWE3 bacterium CG_4_9_14_0_2_um_filter_35_11</name>
    <dbReference type="NCBI Taxonomy" id="1975077"/>
    <lineage>
        <taxon>Bacteria</taxon>
        <taxon>Katanobacteria</taxon>
    </lineage>
</organism>
<dbReference type="EMBL" id="PFSJ01000022">
    <property type="protein sequence ID" value="PJC23542.1"/>
    <property type="molecule type" value="Genomic_DNA"/>
</dbReference>
<dbReference type="InterPro" id="IPR042003">
    <property type="entry name" value="Sortase_E"/>
</dbReference>
<dbReference type="CDD" id="cd05830">
    <property type="entry name" value="Sortase_E"/>
    <property type="match status" value="1"/>
</dbReference>
<dbReference type="Proteomes" id="UP000229756">
    <property type="component" value="Unassembled WGS sequence"/>
</dbReference>
<dbReference type="SUPFAM" id="SSF63817">
    <property type="entry name" value="Sortase"/>
    <property type="match status" value="1"/>
</dbReference>
<reference evidence="4" key="1">
    <citation type="submission" date="2017-09" db="EMBL/GenBank/DDBJ databases">
        <title>Depth-based differentiation of microbial function through sediment-hosted aquifers and enrichment of novel symbionts in the deep terrestrial subsurface.</title>
        <authorList>
            <person name="Probst A.J."/>
            <person name="Ladd B."/>
            <person name="Jarett J.K."/>
            <person name="Geller-Mcgrath D.E."/>
            <person name="Sieber C.M.K."/>
            <person name="Emerson J.B."/>
            <person name="Anantharaman K."/>
            <person name="Thomas B.C."/>
            <person name="Malmstrom R."/>
            <person name="Stieglmeier M."/>
            <person name="Klingl A."/>
            <person name="Woyke T."/>
            <person name="Ryan C.M."/>
            <person name="Banfield J.F."/>
        </authorList>
    </citation>
    <scope>NUCLEOTIDE SEQUENCE [LARGE SCALE GENOMIC DNA]</scope>
</reference>
<keyword evidence="1" id="KW-0378">Hydrolase</keyword>